<feature type="region of interest" description="Disordered" evidence="4">
    <location>
        <begin position="1"/>
        <end position="85"/>
    </location>
</feature>
<name>A0A1Q3B7V0_CEPFO</name>
<dbReference type="GO" id="GO:0003700">
    <property type="term" value="F:DNA-binding transcription factor activity"/>
    <property type="evidence" value="ECO:0007669"/>
    <property type="project" value="InterPro"/>
</dbReference>
<feature type="compositionally biased region" description="Basic residues" evidence="4">
    <location>
        <begin position="34"/>
        <end position="44"/>
    </location>
</feature>
<dbReference type="InterPro" id="IPR040356">
    <property type="entry name" value="SPEAR"/>
</dbReference>
<feature type="compositionally biased region" description="Polar residues" evidence="4">
    <location>
        <begin position="303"/>
        <end position="318"/>
    </location>
</feature>
<dbReference type="OrthoDB" id="1926221at2759"/>
<keyword evidence="1" id="KW-0678">Repressor</keyword>
<dbReference type="PANTHER" id="PTHR33388:SF1">
    <property type="entry name" value="PROTEIN SPEAR2"/>
    <property type="match status" value="1"/>
</dbReference>
<dbReference type="AlphaFoldDB" id="A0A1Q3B7V0"/>
<accession>A0A1Q3B7V0</accession>
<evidence type="ECO:0000256" key="3">
    <source>
        <dbReference type="ARBA" id="ARBA00023163"/>
    </source>
</evidence>
<feature type="region of interest" description="Disordered" evidence="4">
    <location>
        <begin position="303"/>
        <end position="323"/>
    </location>
</feature>
<keyword evidence="6" id="KW-1185">Reference proteome</keyword>
<evidence type="ECO:0000313" key="6">
    <source>
        <dbReference type="Proteomes" id="UP000187406"/>
    </source>
</evidence>
<evidence type="ECO:0000256" key="4">
    <source>
        <dbReference type="SAM" id="MobiDB-lite"/>
    </source>
</evidence>
<dbReference type="EMBL" id="BDDD01000330">
    <property type="protein sequence ID" value="GAV64040.1"/>
    <property type="molecule type" value="Genomic_DNA"/>
</dbReference>
<keyword evidence="3" id="KW-0804">Transcription</keyword>
<evidence type="ECO:0000256" key="2">
    <source>
        <dbReference type="ARBA" id="ARBA00023015"/>
    </source>
</evidence>
<evidence type="ECO:0000256" key="1">
    <source>
        <dbReference type="ARBA" id="ARBA00022491"/>
    </source>
</evidence>
<proteinExistence type="predicted"/>
<gene>
    <name evidence="5" type="ORF">CFOL_v3_07558</name>
</gene>
<sequence>MAQEEQTQKCSSRCSGGGGSSGSGVNNIGTINRSSKKPKQRKVPQRGLGVAQLEKIRLEEQQKKDAKAPILPSPSSNTSLPPAKPLFASVSIPNYHQSNQSVPFPSPPPPTTDLPSTNSMYRPPQLVQNIDLVDTNSTVTLTNPVGWSDLTGHDNVPKLWSSWLLDREKDNPVVDPGMAFRSNELPYEFNPVWPLPESMQRAQQYQQPSSSMVHVSSASTSSSSSVLNYQMEPPSNQSYHGSFTPKWPEEEKMVGFKRPCPFSLDNQPAPLFHFKVPPVVHPISSRSDEAASCLNGGTLNFQPGTTNFRDGPSGSTSILEPGSKKSIDKNGIFHGDFLTLAPPTTLTSSSSKLKNHSTTLAFYSSGCPDFESLPYQENMEEPSLWPGSSGLNQPEQPYYSFLPPAVAHVGQSTMVKNCNGGEVGGSVDLNLKL</sequence>
<evidence type="ECO:0000313" key="5">
    <source>
        <dbReference type="EMBL" id="GAV64040.1"/>
    </source>
</evidence>
<reference evidence="6" key="1">
    <citation type="submission" date="2016-04" db="EMBL/GenBank/DDBJ databases">
        <title>Cephalotus genome sequencing.</title>
        <authorList>
            <person name="Fukushima K."/>
            <person name="Hasebe M."/>
            <person name="Fang X."/>
        </authorList>
    </citation>
    <scope>NUCLEOTIDE SEQUENCE [LARGE SCALE GENOMIC DNA]</scope>
    <source>
        <strain evidence="6">cv. St1</strain>
    </source>
</reference>
<comment type="caution">
    <text evidence="5">The sequence shown here is derived from an EMBL/GenBank/DDBJ whole genome shotgun (WGS) entry which is preliminary data.</text>
</comment>
<keyword evidence="2" id="KW-0805">Transcription regulation</keyword>
<organism evidence="5 6">
    <name type="scientific">Cephalotus follicularis</name>
    <name type="common">Albany pitcher plant</name>
    <dbReference type="NCBI Taxonomy" id="3775"/>
    <lineage>
        <taxon>Eukaryota</taxon>
        <taxon>Viridiplantae</taxon>
        <taxon>Streptophyta</taxon>
        <taxon>Embryophyta</taxon>
        <taxon>Tracheophyta</taxon>
        <taxon>Spermatophyta</taxon>
        <taxon>Magnoliopsida</taxon>
        <taxon>eudicotyledons</taxon>
        <taxon>Gunneridae</taxon>
        <taxon>Pentapetalae</taxon>
        <taxon>rosids</taxon>
        <taxon>fabids</taxon>
        <taxon>Oxalidales</taxon>
        <taxon>Cephalotaceae</taxon>
        <taxon>Cephalotus</taxon>
    </lineage>
</organism>
<feature type="compositionally biased region" description="Basic and acidic residues" evidence="4">
    <location>
        <begin position="54"/>
        <end position="67"/>
    </location>
</feature>
<dbReference type="PANTHER" id="PTHR33388">
    <property type="entry name" value="OS01G0212500 PROTEIN"/>
    <property type="match status" value="1"/>
</dbReference>
<feature type="compositionally biased region" description="Low complexity" evidence="4">
    <location>
        <begin position="69"/>
        <end position="81"/>
    </location>
</feature>
<dbReference type="Proteomes" id="UP000187406">
    <property type="component" value="Unassembled WGS sequence"/>
</dbReference>
<protein>
    <submittedName>
        <fullName evidence="5">Uncharacterized protein</fullName>
    </submittedName>
</protein>
<dbReference type="InParanoid" id="A0A1Q3B7V0"/>
<dbReference type="STRING" id="3775.A0A1Q3B7V0"/>